<accession>A0ACC1RCB0</accession>
<reference evidence="1" key="1">
    <citation type="submission" date="2022-08" db="EMBL/GenBank/DDBJ databases">
        <title>Genome Sequence of Fusarium decemcellulare.</title>
        <authorList>
            <person name="Buettner E."/>
        </authorList>
    </citation>
    <scope>NUCLEOTIDE SEQUENCE</scope>
    <source>
        <strain evidence="1">Babe19</strain>
    </source>
</reference>
<name>A0ACC1RCB0_9HYPO</name>
<sequence>MSFRSFGPRARRMAVRGLRVGAGITTIYCGFSLWTRHCHFEPFEPPNDKLFEHPILEKINPFHKPDSHDCCVRIVPFKQVQPALLQSARTGGTALIEAFARGMWGGYGFAIQRGILSLTRDGGNPDLWTKADLQTSAFEPGTYFTNWFHVLSKSPHHITLRGCFKPRQDPPTPQSTDSLGQLEVWIDESKSIVHFKFKSVTFDGTEAAADVEDPFGGISGWLHKQYAKLLVEAGVGNCCDGELKCKQDPARKQVTAEQASIWRRKERVHVADGLTPLCVAQMTAQRASLERVASAGELAHV</sequence>
<dbReference type="Proteomes" id="UP001148629">
    <property type="component" value="Unassembled WGS sequence"/>
</dbReference>
<dbReference type="EMBL" id="JANRMS010004831">
    <property type="protein sequence ID" value="KAJ3505526.1"/>
    <property type="molecule type" value="Genomic_DNA"/>
</dbReference>
<gene>
    <name evidence="1" type="ORF">NM208_g16184</name>
</gene>
<comment type="caution">
    <text evidence="1">The sequence shown here is derived from an EMBL/GenBank/DDBJ whole genome shotgun (WGS) entry which is preliminary data.</text>
</comment>
<evidence type="ECO:0000313" key="1">
    <source>
        <dbReference type="EMBL" id="KAJ3505526.1"/>
    </source>
</evidence>
<evidence type="ECO:0000313" key="2">
    <source>
        <dbReference type="Proteomes" id="UP001148629"/>
    </source>
</evidence>
<keyword evidence="2" id="KW-1185">Reference proteome</keyword>
<protein>
    <submittedName>
        <fullName evidence="1">Uncharacterized protein</fullName>
    </submittedName>
</protein>
<organism evidence="1 2">
    <name type="scientific">Fusarium decemcellulare</name>
    <dbReference type="NCBI Taxonomy" id="57161"/>
    <lineage>
        <taxon>Eukaryota</taxon>
        <taxon>Fungi</taxon>
        <taxon>Dikarya</taxon>
        <taxon>Ascomycota</taxon>
        <taxon>Pezizomycotina</taxon>
        <taxon>Sordariomycetes</taxon>
        <taxon>Hypocreomycetidae</taxon>
        <taxon>Hypocreales</taxon>
        <taxon>Nectriaceae</taxon>
        <taxon>Fusarium</taxon>
        <taxon>Fusarium decemcellulare species complex</taxon>
    </lineage>
</organism>
<proteinExistence type="predicted"/>